<dbReference type="InterPro" id="IPR036236">
    <property type="entry name" value="Znf_C2H2_sf"/>
</dbReference>
<evidence type="ECO:0000313" key="10">
    <source>
        <dbReference type="Proteomes" id="UP000094112"/>
    </source>
</evidence>
<evidence type="ECO:0000313" key="9">
    <source>
        <dbReference type="EMBL" id="ODQ58724.1"/>
    </source>
</evidence>
<dbReference type="FunFam" id="3.30.160.60:FF:001273">
    <property type="entry name" value="Zinc finger protein"/>
    <property type="match status" value="1"/>
</dbReference>
<dbReference type="SMART" id="SM00355">
    <property type="entry name" value="ZnF_C2H2"/>
    <property type="match status" value="5"/>
</dbReference>
<keyword evidence="6" id="KW-0539">Nucleus</keyword>
<organism evidence="9 10">
    <name type="scientific">Wickerhamomyces anomalus (strain ATCC 58044 / CBS 1984 / NCYC 433 / NRRL Y-366-8)</name>
    <name type="common">Yeast</name>
    <name type="synonym">Hansenula anomala</name>
    <dbReference type="NCBI Taxonomy" id="683960"/>
    <lineage>
        <taxon>Eukaryota</taxon>
        <taxon>Fungi</taxon>
        <taxon>Dikarya</taxon>
        <taxon>Ascomycota</taxon>
        <taxon>Saccharomycotina</taxon>
        <taxon>Saccharomycetes</taxon>
        <taxon>Phaffomycetales</taxon>
        <taxon>Wickerhamomycetaceae</taxon>
        <taxon>Wickerhamomyces</taxon>
    </lineage>
</organism>
<dbReference type="GO" id="GO:0000981">
    <property type="term" value="F:DNA-binding transcription factor activity, RNA polymerase II-specific"/>
    <property type="evidence" value="ECO:0007669"/>
    <property type="project" value="TreeGrafter"/>
</dbReference>
<feature type="domain" description="C2H2-type" evidence="8">
    <location>
        <begin position="3"/>
        <end position="32"/>
    </location>
</feature>
<gene>
    <name evidence="9" type="ORF">WICANDRAFT_18917</name>
</gene>
<dbReference type="Pfam" id="PF00096">
    <property type="entry name" value="zf-C2H2"/>
    <property type="match status" value="4"/>
</dbReference>
<evidence type="ECO:0000256" key="4">
    <source>
        <dbReference type="ARBA" id="ARBA00022771"/>
    </source>
</evidence>
<name>A0A1E3P0F6_WICAA</name>
<dbReference type="PROSITE" id="PS50157">
    <property type="entry name" value="ZINC_FINGER_C2H2_2"/>
    <property type="match status" value="4"/>
</dbReference>
<dbReference type="InterPro" id="IPR050329">
    <property type="entry name" value="GLI_C2H2-zinc-finger"/>
</dbReference>
<evidence type="ECO:0000259" key="8">
    <source>
        <dbReference type="PROSITE" id="PS50157"/>
    </source>
</evidence>
<dbReference type="GeneID" id="30198056"/>
<evidence type="ECO:0000256" key="2">
    <source>
        <dbReference type="ARBA" id="ARBA00022723"/>
    </source>
</evidence>
<dbReference type="SUPFAM" id="SSF57667">
    <property type="entry name" value="beta-beta-alpha zinc fingers"/>
    <property type="match status" value="2"/>
</dbReference>
<keyword evidence="3" id="KW-0677">Repeat</keyword>
<dbReference type="PROSITE" id="PS00028">
    <property type="entry name" value="ZINC_FINGER_C2H2_1"/>
    <property type="match status" value="4"/>
</dbReference>
<dbReference type="GO" id="GO:0005634">
    <property type="term" value="C:nucleus"/>
    <property type="evidence" value="ECO:0007669"/>
    <property type="project" value="UniProtKB-SubCell"/>
</dbReference>
<reference evidence="9 10" key="1">
    <citation type="journal article" date="2016" name="Proc. Natl. Acad. Sci. U.S.A.">
        <title>Comparative genomics of biotechnologically important yeasts.</title>
        <authorList>
            <person name="Riley R."/>
            <person name="Haridas S."/>
            <person name="Wolfe K.H."/>
            <person name="Lopes M.R."/>
            <person name="Hittinger C.T."/>
            <person name="Goeker M."/>
            <person name="Salamov A.A."/>
            <person name="Wisecaver J.H."/>
            <person name="Long T.M."/>
            <person name="Calvey C.H."/>
            <person name="Aerts A.L."/>
            <person name="Barry K.W."/>
            <person name="Choi C."/>
            <person name="Clum A."/>
            <person name="Coughlan A.Y."/>
            <person name="Deshpande S."/>
            <person name="Douglass A.P."/>
            <person name="Hanson S.J."/>
            <person name="Klenk H.-P."/>
            <person name="LaButti K.M."/>
            <person name="Lapidus A."/>
            <person name="Lindquist E.A."/>
            <person name="Lipzen A.M."/>
            <person name="Meier-Kolthoff J.P."/>
            <person name="Ohm R.A."/>
            <person name="Otillar R.P."/>
            <person name="Pangilinan J.L."/>
            <person name="Peng Y."/>
            <person name="Rokas A."/>
            <person name="Rosa C.A."/>
            <person name="Scheuner C."/>
            <person name="Sibirny A.A."/>
            <person name="Slot J.C."/>
            <person name="Stielow J.B."/>
            <person name="Sun H."/>
            <person name="Kurtzman C.P."/>
            <person name="Blackwell M."/>
            <person name="Grigoriev I.V."/>
            <person name="Jeffries T.W."/>
        </authorList>
    </citation>
    <scope>NUCLEOTIDE SEQUENCE [LARGE SCALE GENOMIC DNA]</scope>
    <source>
        <strain evidence="10">ATCC 58044 / CBS 1984 / NCYC 433 / NRRL Y-366-8</strain>
    </source>
</reference>
<protein>
    <recommendedName>
        <fullName evidence="8">C2H2-type domain-containing protein</fullName>
    </recommendedName>
</protein>
<keyword evidence="4 7" id="KW-0863">Zinc-finger</keyword>
<dbReference type="STRING" id="683960.A0A1E3P0F6"/>
<feature type="non-terminal residue" evidence="9">
    <location>
        <position position="229"/>
    </location>
</feature>
<proteinExistence type="predicted"/>
<accession>A0A1E3P0F6</accession>
<dbReference type="PANTHER" id="PTHR19818">
    <property type="entry name" value="ZINC FINGER PROTEIN ZIC AND GLI"/>
    <property type="match status" value="1"/>
</dbReference>
<dbReference type="GO" id="GO:0045944">
    <property type="term" value="P:positive regulation of transcription by RNA polymerase II"/>
    <property type="evidence" value="ECO:0007669"/>
    <property type="project" value="UniProtKB-ARBA"/>
</dbReference>
<dbReference type="Gene3D" id="3.30.160.60">
    <property type="entry name" value="Classic Zinc Finger"/>
    <property type="match status" value="3"/>
</dbReference>
<dbReference type="GO" id="GO:0000978">
    <property type="term" value="F:RNA polymerase II cis-regulatory region sequence-specific DNA binding"/>
    <property type="evidence" value="ECO:0007669"/>
    <property type="project" value="TreeGrafter"/>
</dbReference>
<dbReference type="AlphaFoldDB" id="A0A1E3P0F6"/>
<evidence type="ECO:0000256" key="7">
    <source>
        <dbReference type="PROSITE-ProRule" id="PRU00042"/>
    </source>
</evidence>
<feature type="domain" description="C2H2-type" evidence="8">
    <location>
        <begin position="33"/>
        <end position="60"/>
    </location>
</feature>
<evidence type="ECO:0000256" key="3">
    <source>
        <dbReference type="ARBA" id="ARBA00022737"/>
    </source>
</evidence>
<dbReference type="FunFam" id="3.30.160.60:FF:000145">
    <property type="entry name" value="Zinc finger protein 574"/>
    <property type="match status" value="1"/>
</dbReference>
<dbReference type="EMBL" id="KV454211">
    <property type="protein sequence ID" value="ODQ58724.1"/>
    <property type="molecule type" value="Genomic_DNA"/>
</dbReference>
<comment type="subcellular location">
    <subcellularLocation>
        <location evidence="1">Nucleus</location>
    </subcellularLocation>
</comment>
<evidence type="ECO:0000256" key="1">
    <source>
        <dbReference type="ARBA" id="ARBA00004123"/>
    </source>
</evidence>
<keyword evidence="2" id="KW-0479">Metal-binding</keyword>
<sequence length="229" mass="25744">KKYRCDAEGCGKAYSRPCLLAQHKRSHSNSRPFVCDECGKGFFRETHLKVHAWVHSPDKPLKCSVCSKGFTTNQQLTRHLKTHPLKFKCPYECEQVFATEQELTDHVLSDHVLNDIVDIPTHKELYEDNARNPPVCQLSVPDPDLATPTSFYSSPTSTTSANTLSSCSSISTSGPSSSSSPDFWENWSDHCCKEPSCQGGPPLTSWFDLVYHYDEAHNYVPETLCTFSF</sequence>
<keyword evidence="10" id="KW-1185">Reference proteome</keyword>
<evidence type="ECO:0000256" key="5">
    <source>
        <dbReference type="ARBA" id="ARBA00022833"/>
    </source>
</evidence>
<dbReference type="Proteomes" id="UP000094112">
    <property type="component" value="Unassembled WGS sequence"/>
</dbReference>
<feature type="domain" description="C2H2-type" evidence="8">
    <location>
        <begin position="87"/>
        <end position="111"/>
    </location>
</feature>
<feature type="domain" description="C2H2-type" evidence="8">
    <location>
        <begin position="61"/>
        <end position="83"/>
    </location>
</feature>
<dbReference type="GO" id="GO:0008270">
    <property type="term" value="F:zinc ion binding"/>
    <property type="evidence" value="ECO:0007669"/>
    <property type="project" value="UniProtKB-KW"/>
</dbReference>
<dbReference type="PANTHER" id="PTHR19818:SF139">
    <property type="entry name" value="PAIR-RULE PROTEIN ODD-PAIRED"/>
    <property type="match status" value="1"/>
</dbReference>
<dbReference type="InterPro" id="IPR013087">
    <property type="entry name" value="Znf_C2H2_type"/>
</dbReference>
<keyword evidence="5" id="KW-0862">Zinc</keyword>
<dbReference type="OrthoDB" id="3437960at2759"/>
<dbReference type="RefSeq" id="XP_019037931.1">
    <property type="nucleotide sequence ID" value="XM_019180810.1"/>
</dbReference>
<evidence type="ECO:0000256" key="6">
    <source>
        <dbReference type="ARBA" id="ARBA00023242"/>
    </source>
</evidence>
<feature type="non-terminal residue" evidence="9">
    <location>
        <position position="1"/>
    </location>
</feature>